<reference evidence="1" key="1">
    <citation type="submission" date="2022-09" db="EMBL/GenBank/DDBJ databases">
        <title>The genome sequence of Tsuneonella sp. YG55.</title>
        <authorList>
            <person name="Liu Y."/>
        </authorList>
    </citation>
    <scope>NUCLEOTIDE SEQUENCE</scope>
    <source>
        <strain evidence="1">YG55</strain>
    </source>
</reference>
<evidence type="ECO:0000313" key="2">
    <source>
        <dbReference type="Proteomes" id="UP001142648"/>
    </source>
</evidence>
<keyword evidence="2" id="KW-1185">Reference proteome</keyword>
<dbReference type="Proteomes" id="UP001142648">
    <property type="component" value="Unassembled WGS sequence"/>
</dbReference>
<gene>
    <name evidence="1" type="ORF">N0B51_06485</name>
</gene>
<protein>
    <submittedName>
        <fullName evidence="1">Uncharacterized protein</fullName>
    </submittedName>
</protein>
<organism evidence="1 2">
    <name type="scientific">Tsuneonella litorea</name>
    <dbReference type="NCBI Taxonomy" id="2976475"/>
    <lineage>
        <taxon>Bacteria</taxon>
        <taxon>Pseudomonadati</taxon>
        <taxon>Pseudomonadota</taxon>
        <taxon>Alphaproteobacteria</taxon>
        <taxon>Sphingomonadales</taxon>
        <taxon>Erythrobacteraceae</taxon>
        <taxon>Tsuneonella</taxon>
    </lineage>
</organism>
<sequence>MKSKRSVRFELNMHAACRVPATPMSAIILNLSVDGCRGRSRCFSLSRGATIIMKLASGDEMAG</sequence>
<accession>A0A9X2W0G2</accession>
<dbReference type="AlphaFoldDB" id="A0A9X2W0G2"/>
<dbReference type="RefSeq" id="WP_259961498.1">
    <property type="nucleotide sequence ID" value="NZ_JAOAMV010000003.1"/>
</dbReference>
<proteinExistence type="predicted"/>
<comment type="caution">
    <text evidence="1">The sequence shown here is derived from an EMBL/GenBank/DDBJ whole genome shotgun (WGS) entry which is preliminary data.</text>
</comment>
<evidence type="ECO:0000313" key="1">
    <source>
        <dbReference type="EMBL" id="MCT2558623.1"/>
    </source>
</evidence>
<dbReference type="EMBL" id="JAOAMV010000003">
    <property type="protein sequence ID" value="MCT2558623.1"/>
    <property type="molecule type" value="Genomic_DNA"/>
</dbReference>
<name>A0A9X2W0G2_9SPHN</name>